<protein>
    <submittedName>
        <fullName evidence="3">Endo/exonuclease/phosphatase domain-containing protein</fullName>
    </submittedName>
</protein>
<dbReference type="OrthoDB" id="10030815at2759"/>
<dbReference type="AlphaFoldDB" id="A0A183S7W7"/>
<dbReference type="EMBL" id="UYSU01000197">
    <property type="protein sequence ID" value="VDL85405.1"/>
    <property type="molecule type" value="Genomic_DNA"/>
</dbReference>
<organism evidence="3">
    <name type="scientific">Schistocephalus solidus</name>
    <name type="common">Tapeworm</name>
    <dbReference type="NCBI Taxonomy" id="70667"/>
    <lineage>
        <taxon>Eukaryota</taxon>
        <taxon>Metazoa</taxon>
        <taxon>Spiralia</taxon>
        <taxon>Lophotrochozoa</taxon>
        <taxon>Platyhelminthes</taxon>
        <taxon>Cestoda</taxon>
        <taxon>Eucestoda</taxon>
        <taxon>Diphyllobothriidea</taxon>
        <taxon>Diphyllobothriidae</taxon>
        <taxon>Schistocephalus</taxon>
    </lineage>
</organism>
<sequence length="293" mass="33377">AARVSPLRLAAWNVRSLLDIPSSNRSERRTALVTRKLARYKVNIAALSDTRFSKQVQLEEAERLDSGVAFAIRNEIVGRLPCLLQGINDRLISLHLPLRGDQIATILSAYAPPTASSDSAKDKFYEELHALLVTVPKVEMFIVLGDFNARVGTDHAAWQGVLCPHGLGSCNDNGLFLLRTCVDHRLLLTYTFFLLPRWEKATWMHPQSRRWHLLEFCKLRNVIQSTAPKVLGRATRQHEDWFDDNDADISNLLAEKSGLHKAYMDLRTDATKAAFFRCRRLVQQRRRKCRMTG</sequence>
<dbReference type="SUPFAM" id="SSF56219">
    <property type="entry name" value="DNase I-like"/>
    <property type="match status" value="1"/>
</dbReference>
<dbReference type="WBParaSite" id="SSLN_0000033201-mRNA-1">
    <property type="protein sequence ID" value="SSLN_0000033201-mRNA-1"/>
    <property type="gene ID" value="SSLN_0000033201"/>
</dbReference>
<gene>
    <name evidence="1" type="ORF">SSLN_LOCUS315</name>
</gene>
<dbReference type="InterPro" id="IPR027124">
    <property type="entry name" value="Swc5/CFDP1/2"/>
</dbReference>
<reference evidence="3" key="1">
    <citation type="submission" date="2016-06" db="UniProtKB">
        <authorList>
            <consortium name="WormBaseParasite"/>
        </authorList>
    </citation>
    <scope>IDENTIFICATION</scope>
</reference>
<keyword evidence="2" id="KW-1185">Reference proteome</keyword>
<evidence type="ECO:0000313" key="2">
    <source>
        <dbReference type="Proteomes" id="UP000275846"/>
    </source>
</evidence>
<evidence type="ECO:0000313" key="1">
    <source>
        <dbReference type="EMBL" id="VDL85405.1"/>
    </source>
</evidence>
<dbReference type="Proteomes" id="UP000275846">
    <property type="component" value="Unassembled WGS sequence"/>
</dbReference>
<dbReference type="InterPro" id="IPR036691">
    <property type="entry name" value="Endo/exonu/phosph_ase_sf"/>
</dbReference>
<accession>A0A183S7W7</accession>
<proteinExistence type="predicted"/>
<evidence type="ECO:0000313" key="3">
    <source>
        <dbReference type="WBParaSite" id="SSLN_0000033201-mRNA-1"/>
    </source>
</evidence>
<reference evidence="1 2" key="2">
    <citation type="submission" date="2018-11" db="EMBL/GenBank/DDBJ databases">
        <authorList>
            <consortium name="Pathogen Informatics"/>
        </authorList>
    </citation>
    <scope>NUCLEOTIDE SEQUENCE [LARGE SCALE GENOMIC DNA]</scope>
    <source>
        <strain evidence="1 2">NST_G2</strain>
    </source>
</reference>
<dbReference type="PANTHER" id="PTHR23227">
    <property type="entry name" value="BUCENTAUR RELATED"/>
    <property type="match status" value="1"/>
</dbReference>
<dbReference type="PANTHER" id="PTHR23227:SF85">
    <property type="entry name" value="CRANIOFACIAL DEVELOPMENT PROTEIN 2"/>
    <property type="match status" value="1"/>
</dbReference>
<dbReference type="Gene3D" id="3.60.10.10">
    <property type="entry name" value="Endonuclease/exonuclease/phosphatase"/>
    <property type="match status" value="1"/>
</dbReference>
<name>A0A183S7W7_SCHSO</name>